<evidence type="ECO:0000313" key="3">
    <source>
        <dbReference type="EMBL" id="THF51574.1"/>
    </source>
</evidence>
<proteinExistence type="predicted"/>
<name>A0A4S3ZZW6_9FLAO</name>
<keyword evidence="4" id="KW-1185">Reference proteome</keyword>
<feature type="binding site" evidence="1">
    <location>
        <position position="82"/>
    </location>
    <ligand>
        <name>substrate</name>
    </ligand>
</feature>
<dbReference type="CDD" id="cd07067">
    <property type="entry name" value="HP_PGM_like"/>
    <property type="match status" value="1"/>
</dbReference>
<evidence type="ECO:0000256" key="1">
    <source>
        <dbReference type="PIRSR" id="PIRSR613078-2"/>
    </source>
</evidence>
<dbReference type="Proteomes" id="UP000307507">
    <property type="component" value="Unassembled WGS sequence"/>
</dbReference>
<dbReference type="EMBL" id="SSNZ01000002">
    <property type="protein sequence ID" value="THF51574.1"/>
    <property type="molecule type" value="Genomic_DNA"/>
</dbReference>
<dbReference type="InterPro" id="IPR029033">
    <property type="entry name" value="His_PPase_superfam"/>
</dbReference>
<protein>
    <submittedName>
        <fullName evidence="3">Histidine phosphatase family protein</fullName>
    </submittedName>
</protein>
<feature type="signal peptide" evidence="2">
    <location>
        <begin position="1"/>
        <end position="28"/>
    </location>
</feature>
<accession>A0A4S3ZZW6</accession>
<evidence type="ECO:0000256" key="2">
    <source>
        <dbReference type="SAM" id="SignalP"/>
    </source>
</evidence>
<evidence type="ECO:0000313" key="4">
    <source>
        <dbReference type="Proteomes" id="UP000307507"/>
    </source>
</evidence>
<dbReference type="Gene3D" id="3.40.50.1240">
    <property type="entry name" value="Phosphoglycerate mutase-like"/>
    <property type="match status" value="1"/>
</dbReference>
<keyword evidence="2" id="KW-0732">Signal</keyword>
<organism evidence="3 4">
    <name type="scientific">Flavobacterium supellecticarium</name>
    <dbReference type="NCBI Taxonomy" id="2565924"/>
    <lineage>
        <taxon>Bacteria</taxon>
        <taxon>Pseudomonadati</taxon>
        <taxon>Bacteroidota</taxon>
        <taxon>Flavobacteriia</taxon>
        <taxon>Flavobacteriales</taxon>
        <taxon>Flavobacteriaceae</taxon>
        <taxon>Flavobacterium</taxon>
    </lineage>
</organism>
<reference evidence="3 4" key="1">
    <citation type="submission" date="2019-04" db="EMBL/GenBank/DDBJ databases">
        <title>Flavobacterium sp. nov. isolated from construction timber.</title>
        <authorList>
            <person name="Lin S.-Y."/>
            <person name="Chang C.-T."/>
            <person name="Young C.-C."/>
        </authorList>
    </citation>
    <scope>NUCLEOTIDE SEQUENCE [LARGE SCALE GENOMIC DNA]</scope>
    <source>
        <strain evidence="3 4">CC-CTC003</strain>
    </source>
</reference>
<sequence>MLPLSTKDAKMKNLLFIFSLIMAQVLHAQEVTTSYFLIRHAEKADSSKDTNLSEKGLERAAKWDSILQNISFDAVYGTVYKRTQQTAQPTANRNHKDIIVYNHKDLDISKFKKETLGKNVLIVGHSNSIPGFVNALIGQSKYKEIDESVFGNLYLVVIKGDSITDYLLQF</sequence>
<dbReference type="AlphaFoldDB" id="A0A4S3ZZW6"/>
<dbReference type="OrthoDB" id="3296006at2"/>
<dbReference type="SUPFAM" id="SSF53254">
    <property type="entry name" value="Phosphoglycerate mutase-like"/>
    <property type="match status" value="1"/>
</dbReference>
<dbReference type="InterPro" id="IPR013078">
    <property type="entry name" value="His_Pase_superF_clade-1"/>
</dbReference>
<dbReference type="Pfam" id="PF00300">
    <property type="entry name" value="His_Phos_1"/>
    <property type="match status" value="1"/>
</dbReference>
<gene>
    <name evidence="3" type="ORF">E6C50_07365</name>
</gene>
<comment type="caution">
    <text evidence="3">The sequence shown here is derived from an EMBL/GenBank/DDBJ whole genome shotgun (WGS) entry which is preliminary data.</text>
</comment>
<feature type="chain" id="PRO_5020801027" evidence="2">
    <location>
        <begin position="29"/>
        <end position="170"/>
    </location>
</feature>